<reference evidence="2 3" key="1">
    <citation type="submission" date="2019-06" db="EMBL/GenBank/DDBJ databases">
        <title>Cerasibacillus sp. nov., isolated from maize field.</title>
        <authorList>
            <person name="Lin S.-Y."/>
            <person name="Tsai C.-F."/>
            <person name="Young C.-C."/>
        </authorList>
    </citation>
    <scope>NUCLEOTIDE SEQUENCE [LARGE SCALE GENOMIC DNA]</scope>
    <source>
        <strain evidence="2 3">CC-CFT480</strain>
    </source>
</reference>
<comment type="caution">
    <text evidence="2">The sequence shown here is derived from an EMBL/GenBank/DDBJ whole genome shotgun (WGS) entry which is preliminary data.</text>
</comment>
<keyword evidence="1" id="KW-0040">ANK repeat</keyword>
<evidence type="ECO:0000313" key="2">
    <source>
        <dbReference type="EMBL" id="TXL67472.1"/>
    </source>
</evidence>
<name>A0A5C8P259_9BACI</name>
<dbReference type="InterPro" id="IPR036770">
    <property type="entry name" value="Ankyrin_rpt-contain_sf"/>
</dbReference>
<evidence type="ECO:0000313" key="3">
    <source>
        <dbReference type="Proteomes" id="UP000321574"/>
    </source>
</evidence>
<gene>
    <name evidence="2" type="ORF">FHP05_00165</name>
</gene>
<proteinExistence type="predicted"/>
<dbReference type="EMBL" id="VDUW01000001">
    <property type="protein sequence ID" value="TXL67472.1"/>
    <property type="molecule type" value="Genomic_DNA"/>
</dbReference>
<dbReference type="OrthoDB" id="2871040at2"/>
<dbReference type="AlphaFoldDB" id="A0A5C8P259"/>
<keyword evidence="3" id="KW-1185">Reference proteome</keyword>
<feature type="repeat" description="ANK" evidence="1">
    <location>
        <begin position="68"/>
        <end position="93"/>
    </location>
</feature>
<evidence type="ECO:0000256" key="1">
    <source>
        <dbReference type="PROSITE-ProRule" id="PRU00023"/>
    </source>
</evidence>
<protein>
    <submittedName>
        <fullName evidence="2">Ankyrin repeat domain-containing protein</fullName>
    </submittedName>
</protein>
<dbReference type="SUPFAM" id="SSF48403">
    <property type="entry name" value="Ankyrin repeat"/>
    <property type="match status" value="1"/>
</dbReference>
<organism evidence="2 3">
    <name type="scientific">Cerasibacillus terrae</name>
    <dbReference type="NCBI Taxonomy" id="2498845"/>
    <lineage>
        <taxon>Bacteria</taxon>
        <taxon>Bacillati</taxon>
        <taxon>Bacillota</taxon>
        <taxon>Bacilli</taxon>
        <taxon>Bacillales</taxon>
        <taxon>Bacillaceae</taxon>
        <taxon>Cerasibacillus</taxon>
    </lineage>
</organism>
<dbReference type="SMART" id="SM00248">
    <property type="entry name" value="ANK"/>
    <property type="match status" value="2"/>
</dbReference>
<feature type="repeat" description="ANK" evidence="1">
    <location>
        <begin position="35"/>
        <end position="67"/>
    </location>
</feature>
<dbReference type="Pfam" id="PF12796">
    <property type="entry name" value="Ank_2"/>
    <property type="match status" value="1"/>
</dbReference>
<accession>A0A5C8P259</accession>
<dbReference type="InterPro" id="IPR039323">
    <property type="entry name" value="ANKRD_45/46/60"/>
</dbReference>
<dbReference type="PANTHER" id="PTHR22677">
    <property type="entry name" value="ANKYRIN REPEAT DOMAIN-CONTAINING PROTEIN 60"/>
    <property type="match status" value="1"/>
</dbReference>
<dbReference type="Proteomes" id="UP000321574">
    <property type="component" value="Unassembled WGS sequence"/>
</dbReference>
<dbReference type="InterPro" id="IPR002110">
    <property type="entry name" value="Ankyrin_rpt"/>
</dbReference>
<dbReference type="PROSITE" id="PS50297">
    <property type="entry name" value="ANK_REP_REGION"/>
    <property type="match status" value="1"/>
</dbReference>
<dbReference type="Gene3D" id="1.25.40.20">
    <property type="entry name" value="Ankyrin repeat-containing domain"/>
    <property type="match status" value="1"/>
</dbReference>
<dbReference type="PANTHER" id="PTHR22677:SF4">
    <property type="entry name" value="USHER SYNDROME TYPE-1G PROTEIN-LIKE PROTEIN"/>
    <property type="match status" value="1"/>
</dbReference>
<dbReference type="PROSITE" id="PS50088">
    <property type="entry name" value="ANK_REPEAT"/>
    <property type="match status" value="2"/>
</dbReference>
<sequence>MKEVSEMEYLKLLQTGNIANLDHYLKTHDVNEEINTQSLLYWAVYENNLTFMQRLIHHGVDINKKDKLGRTALHIAYYFGFYDIAKFLLQYGAVADTACFERASSGWDGHYQSEIIELLREYVQ</sequence>